<evidence type="ECO:0000256" key="7">
    <source>
        <dbReference type="ARBA" id="ARBA00023180"/>
    </source>
</evidence>
<keyword evidence="4 11" id="KW-0732">Signal</keyword>
<dbReference type="Pfam" id="PF07983">
    <property type="entry name" value="X8"/>
    <property type="match status" value="1"/>
</dbReference>
<feature type="signal peptide" evidence="11">
    <location>
        <begin position="1"/>
        <end position="20"/>
    </location>
</feature>
<dbReference type="PANTHER" id="PTHR31044:SF25">
    <property type="entry name" value="PLASMODESMATA CALLOSE-BINDING PROTEIN 3"/>
    <property type="match status" value="1"/>
</dbReference>
<keyword evidence="3" id="KW-0336">GPI-anchor</keyword>
<dbReference type="GO" id="GO:0009506">
    <property type="term" value="C:plasmodesma"/>
    <property type="evidence" value="ECO:0007669"/>
    <property type="project" value="UniProtKB-ARBA"/>
</dbReference>
<comment type="subcellular location">
    <subcellularLocation>
        <location evidence="1">Cell membrane</location>
        <topology evidence="1">Lipid-anchor</topology>
        <topology evidence="1">GPI-anchor</topology>
    </subcellularLocation>
</comment>
<dbReference type="SMART" id="SM00768">
    <property type="entry name" value="X8"/>
    <property type="match status" value="1"/>
</dbReference>
<dbReference type="FunFam" id="1.20.58.1040:FF:000001">
    <property type="entry name" value="Glucan endo-1,3-beta-glucosidase 4"/>
    <property type="match status" value="1"/>
</dbReference>
<keyword evidence="5 10" id="KW-0472">Membrane</keyword>
<gene>
    <name evidence="13" type="ORF">Nepgr_023766</name>
</gene>
<keyword evidence="8" id="KW-0449">Lipoprotein</keyword>
<evidence type="ECO:0000313" key="13">
    <source>
        <dbReference type="EMBL" id="GMH21923.1"/>
    </source>
</evidence>
<protein>
    <recommendedName>
        <fullName evidence="12">X8 domain-containing protein</fullName>
    </recommendedName>
</protein>
<evidence type="ECO:0000256" key="3">
    <source>
        <dbReference type="ARBA" id="ARBA00022622"/>
    </source>
</evidence>
<name>A0AAD3T2Q7_NEPGR</name>
<evidence type="ECO:0000256" key="9">
    <source>
        <dbReference type="SAM" id="MobiDB-lite"/>
    </source>
</evidence>
<dbReference type="Gene3D" id="1.20.58.1040">
    <property type="match status" value="1"/>
</dbReference>
<keyword evidence="7" id="KW-0325">Glycoprotein</keyword>
<dbReference type="PANTHER" id="PTHR31044">
    <property type="entry name" value="BETA-1,3 GLUCANASE"/>
    <property type="match status" value="1"/>
</dbReference>
<dbReference type="Proteomes" id="UP001279734">
    <property type="component" value="Unassembled WGS sequence"/>
</dbReference>
<evidence type="ECO:0000256" key="11">
    <source>
        <dbReference type="SAM" id="SignalP"/>
    </source>
</evidence>
<evidence type="ECO:0000256" key="2">
    <source>
        <dbReference type="ARBA" id="ARBA00022475"/>
    </source>
</evidence>
<feature type="chain" id="PRO_5041990781" description="X8 domain-containing protein" evidence="11">
    <location>
        <begin position="21"/>
        <end position="231"/>
    </location>
</feature>
<evidence type="ECO:0000256" key="5">
    <source>
        <dbReference type="ARBA" id="ARBA00023136"/>
    </source>
</evidence>
<organism evidence="13 14">
    <name type="scientific">Nepenthes gracilis</name>
    <name type="common">Slender pitcher plant</name>
    <dbReference type="NCBI Taxonomy" id="150966"/>
    <lineage>
        <taxon>Eukaryota</taxon>
        <taxon>Viridiplantae</taxon>
        <taxon>Streptophyta</taxon>
        <taxon>Embryophyta</taxon>
        <taxon>Tracheophyta</taxon>
        <taxon>Spermatophyta</taxon>
        <taxon>Magnoliopsida</taxon>
        <taxon>eudicotyledons</taxon>
        <taxon>Gunneridae</taxon>
        <taxon>Pentapetalae</taxon>
        <taxon>Caryophyllales</taxon>
        <taxon>Nepenthaceae</taxon>
        <taxon>Nepenthes</taxon>
    </lineage>
</organism>
<feature type="transmembrane region" description="Helical" evidence="10">
    <location>
        <begin position="208"/>
        <end position="230"/>
    </location>
</feature>
<evidence type="ECO:0000256" key="10">
    <source>
        <dbReference type="SAM" id="Phobius"/>
    </source>
</evidence>
<proteinExistence type="predicted"/>
<evidence type="ECO:0000256" key="1">
    <source>
        <dbReference type="ARBA" id="ARBA00004609"/>
    </source>
</evidence>
<feature type="region of interest" description="Disordered" evidence="9">
    <location>
        <begin position="111"/>
        <end position="168"/>
    </location>
</feature>
<keyword evidence="6" id="KW-1015">Disulfide bond</keyword>
<comment type="caution">
    <text evidence="13">The sequence shown here is derived from an EMBL/GenBank/DDBJ whole genome shotgun (WGS) entry which is preliminary data.</text>
</comment>
<keyword evidence="10" id="KW-0812">Transmembrane</keyword>
<dbReference type="GO" id="GO:0005886">
    <property type="term" value="C:plasma membrane"/>
    <property type="evidence" value="ECO:0007669"/>
    <property type="project" value="UniProtKB-SubCell"/>
</dbReference>
<feature type="domain" description="X8" evidence="12">
    <location>
        <begin position="21"/>
        <end position="105"/>
    </location>
</feature>
<dbReference type="EMBL" id="BSYO01000024">
    <property type="protein sequence ID" value="GMH21923.1"/>
    <property type="molecule type" value="Genomic_DNA"/>
</dbReference>
<evidence type="ECO:0000256" key="6">
    <source>
        <dbReference type="ARBA" id="ARBA00023157"/>
    </source>
</evidence>
<evidence type="ECO:0000259" key="12">
    <source>
        <dbReference type="SMART" id="SM00768"/>
    </source>
</evidence>
<dbReference type="InterPro" id="IPR012946">
    <property type="entry name" value="X8"/>
</dbReference>
<keyword evidence="10" id="KW-1133">Transmembrane helix</keyword>
<evidence type="ECO:0000256" key="4">
    <source>
        <dbReference type="ARBA" id="ARBA00022729"/>
    </source>
</evidence>
<dbReference type="GO" id="GO:0098552">
    <property type="term" value="C:side of membrane"/>
    <property type="evidence" value="ECO:0007669"/>
    <property type="project" value="UniProtKB-KW"/>
</dbReference>
<evidence type="ECO:0000256" key="8">
    <source>
        <dbReference type="ARBA" id="ARBA00023288"/>
    </source>
</evidence>
<accession>A0AAD3T2Q7</accession>
<reference evidence="13" key="1">
    <citation type="submission" date="2023-05" db="EMBL/GenBank/DDBJ databases">
        <title>Nepenthes gracilis genome sequencing.</title>
        <authorList>
            <person name="Fukushima K."/>
        </authorList>
    </citation>
    <scope>NUCLEOTIDE SEQUENCE</scope>
    <source>
        <strain evidence="13">SING2019-196</strain>
    </source>
</reference>
<evidence type="ECO:0000313" key="14">
    <source>
        <dbReference type="Proteomes" id="UP001279734"/>
    </source>
</evidence>
<keyword evidence="14" id="KW-1185">Reference proteome</keyword>
<dbReference type="AlphaFoldDB" id="A0AAD3T2Q7"/>
<dbReference type="InterPro" id="IPR044788">
    <property type="entry name" value="X8_dom_prot"/>
</dbReference>
<keyword evidence="2" id="KW-1003">Cell membrane</keyword>
<sequence>MAARALTVLFFLAMAGHSSGSWCVCKDGLSDAVLQKTLDYACGAGADCSPIKQNGACFNPSTVKAHCSYAVNSYFQRKNEAGGTCDFAGTATVSASDPSYSGCVFPASASAAGTSTTPVTVPSTTPTTPITGTPATTTPTTPVTGTPATTTPTTPVTGTPATTTSPYGATPTTVTPSGATPSTGILGGVGTGLGPSGMNDDSRAPITLHSASSISLVASLLFSGLMFLLWS</sequence>